<evidence type="ECO:0000313" key="3">
    <source>
        <dbReference type="EMBL" id="PIR93045.1"/>
    </source>
</evidence>
<dbReference type="EMBL" id="PFAR01000035">
    <property type="protein sequence ID" value="PIR93045.1"/>
    <property type="molecule type" value="Genomic_DNA"/>
</dbReference>
<sequence>MQNNSVTIFAETNFRNHPQRFGIKVDDRRRHMYIIGKTGMGKSVLQENMIINDIQAGRGVAVVDPHGDLVEKVIKYIPPNRINDVIYFNPADIEYPIAFNVVEKVSPEHRHLVASGLIGIFQKLWADSWGPRLEYILRNAILAILDYPSSTLMGITRMLSDKVYRKKVIEKIQDPVVKAFWVNEFAGYADKFASEAVSPIQNKVGQFLSSSLIRNIVGQVKSSLDLRNIMDEGKILLLNLSKGHIGEDNSALLGAMMITKMQLAVMSRVDIRENDRRDFYLYVDEFQNFATTSFANILSEARKYRLNLIMAHQYIAQLDEDVWAAIQGNVGTLVVFRVGAADAEVLVKEFEPQYEEGDLVNLPKYNFYIKLMIDGIASNPFSATGLPPKGLEEETNNEQKVIKISRERYASERSIVEEKIMRWHGLLDDEDKDTQRKDNLNSGQPRNRELKDRKRKNDGGGAEKRRWESMPVRQAAPKPEEEKEENNLLEDVGVSLNEAMSQGAVDFKGRKINDANPARKNFDKQDSQGAKNFYNKQKNGKLQEGKVIKIN</sequence>
<dbReference type="Proteomes" id="UP000228626">
    <property type="component" value="Unassembled WGS sequence"/>
</dbReference>
<dbReference type="Pfam" id="PF10412">
    <property type="entry name" value="TrwB_AAD_bind"/>
    <property type="match status" value="1"/>
</dbReference>
<dbReference type="InterPro" id="IPR019476">
    <property type="entry name" value="T4SS_TraD_DNA-bd"/>
</dbReference>
<dbReference type="AlphaFoldDB" id="A0A2H0V1W3"/>
<dbReference type="Gene3D" id="3.40.50.300">
    <property type="entry name" value="P-loop containing nucleotide triphosphate hydrolases"/>
    <property type="match status" value="2"/>
</dbReference>
<evidence type="ECO:0000259" key="2">
    <source>
        <dbReference type="Pfam" id="PF10412"/>
    </source>
</evidence>
<evidence type="ECO:0000313" key="4">
    <source>
        <dbReference type="Proteomes" id="UP000228626"/>
    </source>
</evidence>
<name>A0A2H0V1W3_9BACT</name>
<reference evidence="4" key="1">
    <citation type="submission" date="2017-09" db="EMBL/GenBank/DDBJ databases">
        <title>Depth-based differentiation of microbial function through sediment-hosted aquifers and enrichment of novel symbionts in the deep terrestrial subsurface.</title>
        <authorList>
            <person name="Probst A.J."/>
            <person name="Ladd B."/>
            <person name="Jarett J.K."/>
            <person name="Geller-Mcgrath D.E."/>
            <person name="Sieber C.M.K."/>
            <person name="Emerson J.B."/>
            <person name="Anantharaman K."/>
            <person name="Thomas B.C."/>
            <person name="Malmstrom R."/>
            <person name="Stieglmeier M."/>
            <person name="Klingl A."/>
            <person name="Woyke T."/>
            <person name="Ryan C.M."/>
            <person name="Banfield J.F."/>
        </authorList>
    </citation>
    <scope>NUCLEOTIDE SEQUENCE [LARGE SCALE GENOMIC DNA]</scope>
</reference>
<dbReference type="InterPro" id="IPR051162">
    <property type="entry name" value="T4SS_component"/>
</dbReference>
<feature type="compositionally biased region" description="Polar residues" evidence="1">
    <location>
        <begin position="527"/>
        <end position="537"/>
    </location>
</feature>
<feature type="compositionally biased region" description="Basic and acidic residues" evidence="1">
    <location>
        <begin position="541"/>
        <end position="551"/>
    </location>
</feature>
<proteinExistence type="predicted"/>
<feature type="compositionally biased region" description="Basic and acidic residues" evidence="1">
    <location>
        <begin position="446"/>
        <end position="468"/>
    </location>
</feature>
<evidence type="ECO:0000256" key="1">
    <source>
        <dbReference type="SAM" id="MobiDB-lite"/>
    </source>
</evidence>
<organism evidence="3 4">
    <name type="scientific">Candidatus Falkowbacteria bacterium CG10_big_fil_rev_8_21_14_0_10_43_10</name>
    <dbReference type="NCBI Taxonomy" id="1974567"/>
    <lineage>
        <taxon>Bacteria</taxon>
        <taxon>Candidatus Falkowiibacteriota</taxon>
    </lineage>
</organism>
<dbReference type="InterPro" id="IPR027417">
    <property type="entry name" value="P-loop_NTPase"/>
</dbReference>
<accession>A0A2H0V1W3</accession>
<feature type="region of interest" description="Disordered" evidence="1">
    <location>
        <begin position="508"/>
        <end position="551"/>
    </location>
</feature>
<gene>
    <name evidence="3" type="ORF">COT99_02840</name>
</gene>
<comment type="caution">
    <text evidence="3">The sequence shown here is derived from an EMBL/GenBank/DDBJ whole genome shotgun (WGS) entry which is preliminary data.</text>
</comment>
<feature type="region of interest" description="Disordered" evidence="1">
    <location>
        <begin position="432"/>
        <end position="489"/>
    </location>
</feature>
<dbReference type="CDD" id="cd01127">
    <property type="entry name" value="TrwB_TraG_TraD_VirD4"/>
    <property type="match status" value="1"/>
</dbReference>
<dbReference type="PANTHER" id="PTHR30121:SF11">
    <property type="entry name" value="AAA+ ATPASE DOMAIN-CONTAINING PROTEIN"/>
    <property type="match status" value="1"/>
</dbReference>
<dbReference type="SUPFAM" id="SSF52540">
    <property type="entry name" value="P-loop containing nucleoside triphosphate hydrolases"/>
    <property type="match status" value="1"/>
</dbReference>
<dbReference type="PANTHER" id="PTHR30121">
    <property type="entry name" value="UNCHARACTERIZED PROTEIN YJGR-RELATED"/>
    <property type="match status" value="1"/>
</dbReference>
<feature type="domain" description="Type IV secretion system coupling protein TraD DNA-binding" evidence="2">
    <location>
        <begin position="25"/>
        <end position="341"/>
    </location>
</feature>
<protein>
    <recommendedName>
        <fullName evidence="2">Type IV secretion system coupling protein TraD DNA-binding domain-containing protein</fullName>
    </recommendedName>
</protein>